<organism evidence="3 4">
    <name type="scientific">Duganella vulcania</name>
    <dbReference type="NCBI Taxonomy" id="2692166"/>
    <lineage>
        <taxon>Bacteria</taxon>
        <taxon>Pseudomonadati</taxon>
        <taxon>Pseudomonadota</taxon>
        <taxon>Betaproteobacteria</taxon>
        <taxon>Burkholderiales</taxon>
        <taxon>Oxalobacteraceae</taxon>
        <taxon>Telluria group</taxon>
        <taxon>Duganella</taxon>
    </lineage>
</organism>
<dbReference type="PANTHER" id="PTHR37951">
    <property type="entry name" value="CYTOPLASMIC PROTEIN-RELATED"/>
    <property type="match status" value="1"/>
</dbReference>
<proteinExistence type="predicted"/>
<sequence>MATIKSNLRNLVDKARLLISDERTPSTPNPTAPMNAPSLPIPLSLMSIEHQEELELLLKPITEDQPCGPALRYDPIFTEIRLAREEDDPSLPMRQWERPLQKADWPLIEARCKTMLTTRSKDLQIAAWLLEAWTRQHGVDGMYRGLSLVDRLLRQYWEGLHPMIQDGDADARVAPLEWINESFSVTVRVHVPLLRINGRKPPAQTLVDWERMTARELAGHAAEPRAAADNEAPLTRIEVIAYAHQRLGRELAQRLQVVQRCLNCLETMLAFVDLQLGAQAPNLSKLKGTLVAVERVLQQLVPEQKEEEMTTPEAPQGNQETTSVAAPPVAALSGWKNRDEAYATLEALADYLSLVEPHSPTPYLLRRAVNWGRMPLPELMAEIIREEGDLNRLVNMLGLRE</sequence>
<dbReference type="RefSeq" id="WP_161097588.1">
    <property type="nucleotide sequence ID" value="NZ_WWCW01000049.1"/>
</dbReference>
<dbReference type="PANTHER" id="PTHR37951:SF1">
    <property type="entry name" value="TYPE VI SECRETION SYSTEM COMPONENT TSSA1"/>
    <property type="match status" value="1"/>
</dbReference>
<dbReference type="InterPro" id="IPR010657">
    <property type="entry name" value="ImpA_N"/>
</dbReference>
<name>A0A845G1K1_9BURK</name>
<gene>
    <name evidence="3" type="primary">tssA</name>
    <name evidence="3" type="ORF">GTP91_15445</name>
</gene>
<dbReference type="EMBL" id="WWCW01000049">
    <property type="protein sequence ID" value="MYM88563.1"/>
    <property type="molecule type" value="Genomic_DNA"/>
</dbReference>
<comment type="caution">
    <text evidence="3">The sequence shown here is derived from an EMBL/GenBank/DDBJ whole genome shotgun (WGS) entry which is preliminary data.</text>
</comment>
<dbReference type="Proteomes" id="UP000470302">
    <property type="component" value="Unassembled WGS sequence"/>
</dbReference>
<evidence type="ECO:0000313" key="3">
    <source>
        <dbReference type="EMBL" id="MYM88563.1"/>
    </source>
</evidence>
<evidence type="ECO:0000313" key="4">
    <source>
        <dbReference type="Proteomes" id="UP000470302"/>
    </source>
</evidence>
<dbReference type="InterPro" id="IPR017740">
    <property type="entry name" value="TssA-like"/>
</dbReference>
<feature type="domain" description="ImpA N-terminal" evidence="2">
    <location>
        <begin position="58"/>
        <end position="180"/>
    </location>
</feature>
<dbReference type="Pfam" id="PF06812">
    <property type="entry name" value="ImpA_N"/>
    <property type="match status" value="1"/>
</dbReference>
<accession>A0A845G1K1</accession>
<evidence type="ECO:0000256" key="1">
    <source>
        <dbReference type="SAM" id="MobiDB-lite"/>
    </source>
</evidence>
<dbReference type="NCBIfam" id="TIGR03363">
    <property type="entry name" value="VI_chp_8"/>
    <property type="match status" value="1"/>
</dbReference>
<reference evidence="3 4" key="1">
    <citation type="submission" date="2020-01" db="EMBL/GenBank/DDBJ databases">
        <title>Novel species isolated from a subtropical stream in China.</title>
        <authorList>
            <person name="Lu H."/>
        </authorList>
    </citation>
    <scope>NUCLEOTIDE SEQUENCE [LARGE SCALE GENOMIC DNA]</scope>
    <source>
        <strain evidence="3 4">FT82W</strain>
    </source>
</reference>
<feature type="region of interest" description="Disordered" evidence="1">
    <location>
        <begin position="302"/>
        <end position="323"/>
    </location>
</feature>
<dbReference type="AlphaFoldDB" id="A0A845G1K1"/>
<protein>
    <submittedName>
        <fullName evidence="3">Type VI secretion system protein TssA</fullName>
    </submittedName>
</protein>
<evidence type="ECO:0000259" key="2">
    <source>
        <dbReference type="Pfam" id="PF06812"/>
    </source>
</evidence>